<gene>
    <name evidence="1" type="ORF">RB614_16255</name>
</gene>
<proteinExistence type="predicted"/>
<dbReference type="RefSeq" id="WP_308713332.1">
    <property type="nucleotide sequence ID" value="NZ_JAVHUY010000013.1"/>
</dbReference>
<keyword evidence="2" id="KW-1185">Reference proteome</keyword>
<dbReference type="Proteomes" id="UP001230908">
    <property type="component" value="Unassembled WGS sequence"/>
</dbReference>
<evidence type="ECO:0000313" key="1">
    <source>
        <dbReference type="EMBL" id="MDQ7906066.1"/>
    </source>
</evidence>
<comment type="caution">
    <text evidence="1">The sequence shown here is derived from an EMBL/GenBank/DDBJ whole genome shotgun (WGS) entry which is preliminary data.</text>
</comment>
<protein>
    <submittedName>
        <fullName evidence="1">Uncharacterized protein</fullName>
    </submittedName>
</protein>
<reference evidence="1 2" key="1">
    <citation type="submission" date="2023-08" db="EMBL/GenBank/DDBJ databases">
        <title>Phytohabitans sansha sp. nov., isolated from marine sediment.</title>
        <authorList>
            <person name="Zhao Y."/>
            <person name="Yi K."/>
        </authorList>
    </citation>
    <scope>NUCLEOTIDE SEQUENCE [LARGE SCALE GENOMIC DNA]</scope>
    <source>
        <strain evidence="1 2">ZYX-F-186</strain>
    </source>
</reference>
<sequence>MTRARLRRPRPSAIITVTLTFLATVVGMGSVATADTGVEAVAYGSFRIVRTAPGTPSAPEIQLAAGYSFVPGPDHQVASRLEFYSFIQGPSSSAVTVTVRWPGVPIETVVSRKARPTLNRDDAAGSVTFSVPVTATSAAGARDTLEIFSYVHRTRGTYFRLEHNDPDRAAGYYATVPWVGAQSRAAYHQLFAAEAALIDSGLAAEAQARGHTWTLMGFETNNRLHPDNPPHWHLAYYPGAAFSAGGFLPHLMLDPRGRNTSNGMDQPGGRVTYSPGVPAPIRLPDGTLVATLTVRADGGLDIDPGRSRPIYSITGADAGQDLTSTVRVLRGGQPWLWLRSRDDVKTGTVWVDKGLLAEHRVTTTRYRYDHQLGTLRDIVVTRVLTATPLPPPVGPTSH</sequence>
<name>A0ABU0ZHS3_9ACTN</name>
<accession>A0ABU0ZHS3</accession>
<dbReference type="EMBL" id="JAVHUY010000013">
    <property type="protein sequence ID" value="MDQ7906066.1"/>
    <property type="molecule type" value="Genomic_DNA"/>
</dbReference>
<organism evidence="1 2">
    <name type="scientific">Phytohabitans maris</name>
    <dbReference type="NCBI Taxonomy" id="3071409"/>
    <lineage>
        <taxon>Bacteria</taxon>
        <taxon>Bacillati</taxon>
        <taxon>Actinomycetota</taxon>
        <taxon>Actinomycetes</taxon>
        <taxon>Micromonosporales</taxon>
        <taxon>Micromonosporaceae</taxon>
    </lineage>
</organism>
<evidence type="ECO:0000313" key="2">
    <source>
        <dbReference type="Proteomes" id="UP001230908"/>
    </source>
</evidence>